<dbReference type="GO" id="GO:0009252">
    <property type="term" value="P:peptidoglycan biosynthetic process"/>
    <property type="evidence" value="ECO:0007669"/>
    <property type="project" value="UniProtKB-UniRule"/>
</dbReference>
<evidence type="ECO:0000256" key="12">
    <source>
        <dbReference type="ARBA" id="ARBA00047614"/>
    </source>
</evidence>
<evidence type="ECO:0000256" key="5">
    <source>
        <dbReference type="ARBA" id="ARBA00022490"/>
    </source>
</evidence>
<dbReference type="EC" id="6.3.2.4" evidence="4 13"/>
<evidence type="ECO:0000256" key="7">
    <source>
        <dbReference type="ARBA" id="ARBA00022741"/>
    </source>
</evidence>
<dbReference type="PIRSF" id="PIRSF039102">
    <property type="entry name" value="Ddl/VanB"/>
    <property type="match status" value="1"/>
</dbReference>
<dbReference type="InterPro" id="IPR013815">
    <property type="entry name" value="ATP_grasp_subdomain_1"/>
</dbReference>
<dbReference type="InterPro" id="IPR016185">
    <property type="entry name" value="PreATP-grasp_dom_sf"/>
</dbReference>
<feature type="binding site" evidence="15">
    <location>
        <position position="286"/>
    </location>
    <ligand>
        <name>Mg(2+)</name>
        <dbReference type="ChEBI" id="CHEBI:18420"/>
        <label>2</label>
    </ligand>
</feature>
<comment type="similarity">
    <text evidence="3 13">Belongs to the D-alanine--D-alanine ligase family.</text>
</comment>
<dbReference type="InterPro" id="IPR000291">
    <property type="entry name" value="D-Ala_lig_Van_CS"/>
</dbReference>
<dbReference type="SUPFAM" id="SSF52440">
    <property type="entry name" value="PreATP-grasp domain"/>
    <property type="match status" value="1"/>
</dbReference>
<dbReference type="InterPro" id="IPR005905">
    <property type="entry name" value="D_ala_D_ala"/>
</dbReference>
<evidence type="ECO:0000256" key="1">
    <source>
        <dbReference type="ARBA" id="ARBA00001936"/>
    </source>
</evidence>
<evidence type="ECO:0000259" key="17">
    <source>
        <dbReference type="PROSITE" id="PS50975"/>
    </source>
</evidence>
<dbReference type="GO" id="GO:0008716">
    <property type="term" value="F:D-alanine-D-alanine ligase activity"/>
    <property type="evidence" value="ECO:0007669"/>
    <property type="project" value="UniProtKB-UniRule"/>
</dbReference>
<dbReference type="Gene3D" id="3.30.470.20">
    <property type="entry name" value="ATP-grasp fold, B domain"/>
    <property type="match status" value="1"/>
</dbReference>
<feature type="binding site" evidence="15">
    <location>
        <position position="272"/>
    </location>
    <ligand>
        <name>Mg(2+)</name>
        <dbReference type="ChEBI" id="CHEBI:18420"/>
        <label>1</label>
    </ligand>
</feature>
<dbReference type="PANTHER" id="PTHR23132">
    <property type="entry name" value="D-ALANINE--D-ALANINE LIGASE"/>
    <property type="match status" value="1"/>
</dbReference>
<evidence type="ECO:0000313" key="18">
    <source>
        <dbReference type="EMBL" id="MBC9812812.1"/>
    </source>
</evidence>
<dbReference type="InterPro" id="IPR011095">
    <property type="entry name" value="Dala_Dala_lig_C"/>
</dbReference>
<evidence type="ECO:0000256" key="2">
    <source>
        <dbReference type="ARBA" id="ARBA00004496"/>
    </source>
</evidence>
<feature type="active site" evidence="14">
    <location>
        <position position="295"/>
    </location>
</feature>
<evidence type="ECO:0000256" key="3">
    <source>
        <dbReference type="ARBA" id="ARBA00010871"/>
    </source>
</evidence>
<feature type="binding site" evidence="15">
    <location>
        <position position="284"/>
    </location>
    <ligand>
        <name>Mg(2+)</name>
        <dbReference type="ChEBI" id="CHEBI:18420"/>
        <label>2</label>
    </ligand>
</feature>
<dbReference type="GO" id="GO:0005737">
    <property type="term" value="C:cytoplasm"/>
    <property type="evidence" value="ECO:0007669"/>
    <property type="project" value="UniProtKB-SubCell"/>
</dbReference>
<organism evidence="18 19">
    <name type="scientific">Taishania pollutisoli</name>
    <dbReference type="NCBI Taxonomy" id="2766479"/>
    <lineage>
        <taxon>Bacteria</taxon>
        <taxon>Pseudomonadati</taxon>
        <taxon>Bacteroidota</taxon>
        <taxon>Flavobacteriia</taxon>
        <taxon>Flavobacteriales</taxon>
        <taxon>Crocinitomicaceae</taxon>
        <taxon>Taishania</taxon>
    </lineage>
</organism>
<evidence type="ECO:0000256" key="10">
    <source>
        <dbReference type="ARBA" id="ARBA00022984"/>
    </source>
</evidence>
<evidence type="ECO:0000256" key="8">
    <source>
        <dbReference type="ARBA" id="ARBA00022840"/>
    </source>
</evidence>
<gene>
    <name evidence="13" type="primary">ddl</name>
    <name evidence="18" type="ORF">H9Y05_10050</name>
</gene>
<dbReference type="UniPathway" id="UPA00219"/>
<feature type="active site" evidence="14">
    <location>
        <position position="162"/>
    </location>
</feature>
<evidence type="ECO:0000256" key="4">
    <source>
        <dbReference type="ARBA" id="ARBA00012216"/>
    </source>
</evidence>
<keyword evidence="15" id="KW-0464">Manganese</keyword>
<comment type="catalytic activity">
    <reaction evidence="12 13">
        <text>2 D-alanine + ATP = D-alanyl-D-alanine + ADP + phosphate + H(+)</text>
        <dbReference type="Rhea" id="RHEA:11224"/>
        <dbReference type="ChEBI" id="CHEBI:15378"/>
        <dbReference type="ChEBI" id="CHEBI:30616"/>
        <dbReference type="ChEBI" id="CHEBI:43474"/>
        <dbReference type="ChEBI" id="CHEBI:57416"/>
        <dbReference type="ChEBI" id="CHEBI:57822"/>
        <dbReference type="ChEBI" id="CHEBI:456216"/>
        <dbReference type="EC" id="6.3.2.4"/>
    </reaction>
</comment>
<keyword evidence="11 13" id="KW-0961">Cell wall biogenesis/degradation</keyword>
<dbReference type="Gene3D" id="3.40.50.20">
    <property type="match status" value="1"/>
</dbReference>
<feature type="binding site" evidence="15">
    <location>
        <position position="284"/>
    </location>
    <ligand>
        <name>Mg(2+)</name>
        <dbReference type="ChEBI" id="CHEBI:18420"/>
        <label>1</label>
    </ligand>
</feature>
<evidence type="ECO:0000256" key="9">
    <source>
        <dbReference type="ARBA" id="ARBA00022960"/>
    </source>
</evidence>
<dbReference type="GO" id="GO:0046872">
    <property type="term" value="F:metal ion binding"/>
    <property type="evidence" value="ECO:0007669"/>
    <property type="project" value="UniProtKB-KW"/>
</dbReference>
<dbReference type="NCBIfam" id="TIGR01205">
    <property type="entry name" value="D_ala_D_alaTIGR"/>
    <property type="match status" value="1"/>
</dbReference>
<evidence type="ECO:0000256" key="16">
    <source>
        <dbReference type="PROSITE-ProRule" id="PRU00409"/>
    </source>
</evidence>
<keyword evidence="10 13" id="KW-0573">Peptidoglycan synthesis</keyword>
<evidence type="ECO:0000256" key="13">
    <source>
        <dbReference type="HAMAP-Rule" id="MF_00047"/>
    </source>
</evidence>
<comment type="cofactor">
    <cofactor evidence="15">
        <name>Mg(2+)</name>
        <dbReference type="ChEBI" id="CHEBI:18420"/>
    </cofactor>
    <cofactor evidence="15">
        <name>Mn(2+)</name>
        <dbReference type="ChEBI" id="CHEBI:29035"/>
    </cofactor>
    <text evidence="15">Binds 2 magnesium or manganese ions per subunit.</text>
</comment>
<dbReference type="PROSITE" id="PS50975">
    <property type="entry name" value="ATP_GRASP"/>
    <property type="match status" value="1"/>
</dbReference>
<dbReference type="EMBL" id="JACVEL010000006">
    <property type="protein sequence ID" value="MBC9812812.1"/>
    <property type="molecule type" value="Genomic_DNA"/>
</dbReference>
<sequence>MKRIGVIVGGFSSEFEISRKSGATIIANFPDAYVPVEIILSKENCQAKWEGMLFDIELKDKGFKAGSEWISIDVYLIYTHGDPGENGRLQALFDMYDIPYINSGTLASELSFDKWFCNQFFKGFDVRVADSRLLLKGDVVDEQEITGTLGLPLFVKPCDSGSSYGISRVNRKEDLKDAVEKAFREGDSVVVESFLDGTEVTCGVYRNEKGIHALPLAEIVSENEFFDYEAKYLGKSQEIVPARISDEHRESVQEVARRIYGILRLRSIARIDFMLVNGVPHLIEVNTTPGFTEESLVPRMLKHQGISLKEFWTEIITYELR</sequence>
<dbReference type="Gene3D" id="3.30.1490.20">
    <property type="entry name" value="ATP-grasp fold, A domain"/>
    <property type="match status" value="1"/>
</dbReference>
<feature type="domain" description="ATP-grasp" evidence="17">
    <location>
        <begin position="118"/>
        <end position="317"/>
    </location>
</feature>
<dbReference type="GO" id="GO:0008360">
    <property type="term" value="P:regulation of cell shape"/>
    <property type="evidence" value="ECO:0007669"/>
    <property type="project" value="UniProtKB-KW"/>
</dbReference>
<evidence type="ECO:0000256" key="15">
    <source>
        <dbReference type="PIRSR" id="PIRSR039102-3"/>
    </source>
</evidence>
<evidence type="ECO:0000313" key="19">
    <source>
        <dbReference type="Proteomes" id="UP000652681"/>
    </source>
</evidence>
<evidence type="ECO:0000256" key="6">
    <source>
        <dbReference type="ARBA" id="ARBA00022598"/>
    </source>
</evidence>
<keyword evidence="9 13" id="KW-0133">Cell shape</keyword>
<dbReference type="PANTHER" id="PTHR23132:SF23">
    <property type="entry name" value="D-ALANINE--D-ALANINE LIGASE B"/>
    <property type="match status" value="1"/>
</dbReference>
<dbReference type="SUPFAM" id="SSF56059">
    <property type="entry name" value="Glutathione synthetase ATP-binding domain-like"/>
    <property type="match status" value="1"/>
</dbReference>
<dbReference type="PROSITE" id="PS00843">
    <property type="entry name" value="DALA_DALA_LIGASE_1"/>
    <property type="match status" value="1"/>
</dbReference>
<feature type="active site" evidence="14">
    <location>
        <position position="14"/>
    </location>
</feature>
<comment type="pathway">
    <text evidence="13">Cell wall biogenesis; peptidoglycan biosynthesis.</text>
</comment>
<dbReference type="Pfam" id="PF07478">
    <property type="entry name" value="Dala_Dala_lig_C"/>
    <property type="match status" value="1"/>
</dbReference>
<dbReference type="GO" id="GO:0005524">
    <property type="term" value="F:ATP binding"/>
    <property type="evidence" value="ECO:0007669"/>
    <property type="project" value="UniProtKB-UniRule"/>
</dbReference>
<keyword evidence="5 13" id="KW-0963">Cytoplasm</keyword>
<comment type="cofactor">
    <cofactor evidence="1">
        <name>Mn(2+)</name>
        <dbReference type="ChEBI" id="CHEBI:29035"/>
    </cofactor>
</comment>
<evidence type="ECO:0000256" key="14">
    <source>
        <dbReference type="PIRSR" id="PIRSR039102-1"/>
    </source>
</evidence>
<dbReference type="Proteomes" id="UP000652681">
    <property type="component" value="Unassembled WGS sequence"/>
</dbReference>
<dbReference type="GO" id="GO:0071555">
    <property type="term" value="P:cell wall organization"/>
    <property type="evidence" value="ECO:0007669"/>
    <property type="project" value="UniProtKB-KW"/>
</dbReference>
<accession>A0A8J6P6I1</accession>
<keyword evidence="15" id="KW-0460">Magnesium</keyword>
<dbReference type="InterPro" id="IPR011127">
    <property type="entry name" value="Dala_Dala_lig_N"/>
</dbReference>
<comment type="function">
    <text evidence="13">Cell wall formation.</text>
</comment>
<protein>
    <recommendedName>
        <fullName evidence="4 13">D-alanine--D-alanine ligase</fullName>
        <ecNumber evidence="4 13">6.3.2.4</ecNumber>
    </recommendedName>
    <alternativeName>
        <fullName evidence="13">D-Ala-D-Ala ligase</fullName>
    </alternativeName>
    <alternativeName>
        <fullName evidence="13">D-alanylalanine synthetase</fullName>
    </alternativeName>
</protein>
<dbReference type="InterPro" id="IPR011761">
    <property type="entry name" value="ATP-grasp"/>
</dbReference>
<keyword evidence="6 13" id="KW-0436">Ligase</keyword>
<dbReference type="PROSITE" id="PS00844">
    <property type="entry name" value="DALA_DALA_LIGASE_2"/>
    <property type="match status" value="1"/>
</dbReference>
<keyword evidence="15" id="KW-0479">Metal-binding</keyword>
<comment type="subcellular location">
    <subcellularLocation>
        <location evidence="2 13">Cytoplasm</location>
    </subcellularLocation>
</comment>
<dbReference type="RefSeq" id="WP_216714203.1">
    <property type="nucleotide sequence ID" value="NZ_JACVEL010000006.1"/>
</dbReference>
<evidence type="ECO:0000256" key="11">
    <source>
        <dbReference type="ARBA" id="ARBA00023316"/>
    </source>
</evidence>
<dbReference type="HAMAP" id="MF_00047">
    <property type="entry name" value="Dala_Dala_lig"/>
    <property type="match status" value="1"/>
</dbReference>
<dbReference type="Pfam" id="PF01820">
    <property type="entry name" value="Dala_Dala_lig_N"/>
    <property type="match status" value="1"/>
</dbReference>
<reference evidence="18" key="1">
    <citation type="submission" date="2020-09" db="EMBL/GenBank/DDBJ databases">
        <title>Taishania pollutisoli gen. nov., sp. nov., Isolated from Tetrabromobisphenol A-Contaminated Soil.</title>
        <authorList>
            <person name="Chen Q."/>
        </authorList>
    </citation>
    <scope>NUCLEOTIDE SEQUENCE</scope>
    <source>
        <strain evidence="18">CZZ-1</strain>
    </source>
</reference>
<keyword evidence="19" id="KW-1185">Reference proteome</keyword>
<name>A0A8J6P6I1_9FLAO</name>
<proteinExistence type="inferred from homology"/>
<dbReference type="AlphaFoldDB" id="A0A8J6P6I1"/>
<comment type="caution">
    <text evidence="18">The sequence shown here is derived from an EMBL/GenBank/DDBJ whole genome shotgun (WGS) entry which is preliminary data.</text>
</comment>
<keyword evidence="8 16" id="KW-0067">ATP-binding</keyword>
<keyword evidence="7 16" id="KW-0547">Nucleotide-binding</keyword>